<gene>
    <name evidence="2" type="ORF">GCM10010840_27850</name>
</gene>
<protein>
    <recommendedName>
        <fullName evidence="1">HD-GYP domain-containing protein</fullName>
    </recommendedName>
</protein>
<dbReference type="Gene3D" id="1.10.3210.10">
    <property type="entry name" value="Hypothetical protein af1432"/>
    <property type="match status" value="1"/>
</dbReference>
<evidence type="ECO:0000259" key="1">
    <source>
        <dbReference type="PROSITE" id="PS51832"/>
    </source>
</evidence>
<dbReference type="SUPFAM" id="SSF109604">
    <property type="entry name" value="HD-domain/PDEase-like"/>
    <property type="match status" value="1"/>
</dbReference>
<dbReference type="SMART" id="SM00471">
    <property type="entry name" value="HDc"/>
    <property type="match status" value="1"/>
</dbReference>
<proteinExistence type="predicted"/>
<evidence type="ECO:0000313" key="2">
    <source>
        <dbReference type="EMBL" id="GGL88233.1"/>
    </source>
</evidence>
<dbReference type="CDD" id="cd00077">
    <property type="entry name" value="HDc"/>
    <property type="match status" value="1"/>
</dbReference>
<feature type="domain" description="HD-GYP" evidence="1">
    <location>
        <begin position="38"/>
        <end position="234"/>
    </location>
</feature>
<name>A0ABQ2GDR2_9DEIO</name>
<dbReference type="RefSeq" id="WP_188972988.1">
    <property type="nucleotide sequence ID" value="NZ_BMOL01000014.1"/>
</dbReference>
<dbReference type="InterPro" id="IPR006675">
    <property type="entry name" value="HDIG_dom"/>
</dbReference>
<keyword evidence="3" id="KW-1185">Reference proteome</keyword>
<dbReference type="EMBL" id="BMOL01000014">
    <property type="protein sequence ID" value="GGL88233.1"/>
    <property type="molecule type" value="Genomic_DNA"/>
</dbReference>
<accession>A0ABQ2GDR2</accession>
<dbReference type="PANTHER" id="PTHR45228:SF8">
    <property type="entry name" value="TWO-COMPONENT RESPONSE REGULATOR-RELATED"/>
    <property type="match status" value="1"/>
</dbReference>
<dbReference type="PANTHER" id="PTHR45228">
    <property type="entry name" value="CYCLIC DI-GMP PHOSPHODIESTERASE TM_0186-RELATED"/>
    <property type="match status" value="1"/>
</dbReference>
<dbReference type="InterPro" id="IPR003607">
    <property type="entry name" value="HD/PDEase_dom"/>
</dbReference>
<dbReference type="InterPro" id="IPR037522">
    <property type="entry name" value="HD_GYP_dom"/>
</dbReference>
<reference evidence="3" key="1">
    <citation type="journal article" date="2019" name="Int. J. Syst. Evol. Microbiol.">
        <title>The Global Catalogue of Microorganisms (GCM) 10K type strain sequencing project: providing services to taxonomists for standard genome sequencing and annotation.</title>
        <authorList>
            <consortium name="The Broad Institute Genomics Platform"/>
            <consortium name="The Broad Institute Genome Sequencing Center for Infectious Disease"/>
            <person name="Wu L."/>
            <person name="Ma J."/>
        </authorList>
    </citation>
    <scope>NUCLEOTIDE SEQUENCE [LARGE SCALE GENOMIC DNA]</scope>
    <source>
        <strain evidence="3">JCM 15442</strain>
    </source>
</reference>
<dbReference type="Pfam" id="PF13487">
    <property type="entry name" value="HD_5"/>
    <property type="match status" value="1"/>
</dbReference>
<dbReference type="NCBIfam" id="TIGR00277">
    <property type="entry name" value="HDIG"/>
    <property type="match status" value="1"/>
</dbReference>
<evidence type="ECO:0000313" key="3">
    <source>
        <dbReference type="Proteomes" id="UP000639973"/>
    </source>
</evidence>
<dbReference type="InterPro" id="IPR052020">
    <property type="entry name" value="Cyclic_di-GMP/3'3'-cGAMP_PDE"/>
</dbReference>
<sequence length="235" mass="25979">MTWDGVQRVIPVDLGASDDDLIQAQVRLTERLAAIERASEVREAELRVLGVALERRDGETKGHTDRVAALATQLAEALCWSPSQIRAMRWGAYLHDIGKIAIPDEVLLKPGRLTADEWTVMRSHVEEGLQIVAALGELPEVTLQVVRDHHERWNGQGYPAGKAGHEISLAGRLFALCDVYDGLISERPYKAAWTHEAALAEITARAGQHFDAVLTGVFVELLDRKKESARRPGLL</sequence>
<organism evidence="2 3">
    <name type="scientific">Deinococcus aerolatus</name>
    <dbReference type="NCBI Taxonomy" id="522487"/>
    <lineage>
        <taxon>Bacteria</taxon>
        <taxon>Thermotogati</taxon>
        <taxon>Deinococcota</taxon>
        <taxon>Deinococci</taxon>
        <taxon>Deinococcales</taxon>
        <taxon>Deinococcaceae</taxon>
        <taxon>Deinococcus</taxon>
    </lineage>
</organism>
<dbReference type="Proteomes" id="UP000639973">
    <property type="component" value="Unassembled WGS sequence"/>
</dbReference>
<comment type="caution">
    <text evidence="2">The sequence shown here is derived from an EMBL/GenBank/DDBJ whole genome shotgun (WGS) entry which is preliminary data.</text>
</comment>
<dbReference type="PROSITE" id="PS51832">
    <property type="entry name" value="HD_GYP"/>
    <property type="match status" value="1"/>
</dbReference>